<protein>
    <recommendedName>
        <fullName evidence="3">Arginine/agmatine antiporter</fullName>
    </recommendedName>
</protein>
<feature type="transmembrane region" description="Helical" evidence="9">
    <location>
        <begin position="356"/>
        <end position="378"/>
    </location>
</feature>
<feature type="transmembrane region" description="Helical" evidence="9">
    <location>
        <begin position="192"/>
        <end position="211"/>
    </location>
</feature>
<keyword evidence="6 9" id="KW-1133">Transmembrane helix</keyword>
<evidence type="ECO:0000256" key="8">
    <source>
        <dbReference type="ARBA" id="ARBA00045636"/>
    </source>
</evidence>
<dbReference type="Pfam" id="PF13520">
    <property type="entry name" value="AA_permease_2"/>
    <property type="match status" value="1"/>
</dbReference>
<comment type="function">
    <text evidence="8">Major component of the acid-resistance (AR) system allowing enteric pathogens to survive the acidic environment in the stomach. Exchanges extracellular arginine for its intracellular decarboxylation product agmatine (Agm) thereby expelling intracellular protons. Probably undergoes several conformational states in order to translocate the substrate across the membrane; keeps the substrate accessible to only 1 side of the membrane at a time by opening and closing 3 membrane-internal gates.</text>
</comment>
<proteinExistence type="inferred from homology"/>
<comment type="subcellular location">
    <subcellularLocation>
        <location evidence="1">Cell membrane</location>
        <topology evidence="1">Multi-pass membrane protein</topology>
    </subcellularLocation>
</comment>
<evidence type="ECO:0000256" key="3">
    <source>
        <dbReference type="ARBA" id="ARBA00021069"/>
    </source>
</evidence>
<gene>
    <name evidence="10" type="ORF">FEF09_10220</name>
</gene>
<feature type="transmembrane region" description="Helical" evidence="9">
    <location>
        <begin position="12"/>
        <end position="34"/>
    </location>
</feature>
<evidence type="ECO:0000313" key="10">
    <source>
        <dbReference type="EMBL" id="TWW00418.1"/>
    </source>
</evidence>
<keyword evidence="4" id="KW-1003">Cell membrane</keyword>
<dbReference type="Gene3D" id="1.20.1740.10">
    <property type="entry name" value="Amino acid/polyamine transporter I"/>
    <property type="match status" value="1"/>
</dbReference>
<evidence type="ECO:0000256" key="6">
    <source>
        <dbReference type="ARBA" id="ARBA00022989"/>
    </source>
</evidence>
<sequence>MPEKTAHTEKNKLGLVTSTSLIVGNMIGAGIFLAPAALSSFGSVSLLGWVISATGCFFLVKIFSNLSRIVPNVTGGPYAYTRRGFGDYMGFSIAWGYYIAVACANAAITVGFVSALSTFIPLLSTSTLAAASTGLASIWLLTAINNAGVRVSGRVQLITTILKLIPLIAVAFCGLFFIRLDNFPPFNNSNMSLFEVISQTVTFTMFAFVGIESATVPADKVADPQRTIPRATMLGLIIVTIVYVLGTVSVMGIIPPAQLQNSLTPFADAAVIMWGPNARFLVSAGVAIAAFGALNGWILIQGQLPYAIAKDNLFPRIFGKENKKGVPYVGMFFSSILISVFMIMNYNKGLVDQFKFLVLLSTLSVLIPYLFSTASYFILRTSKKLTTSEWAQCILLFAIAFGYVFWAIASAGQKTIFYGFLLQMTGIPLYLWMKAKNENTTKEDI</sequence>
<feature type="transmembrane region" description="Helical" evidence="9">
    <location>
        <begin position="88"/>
        <end position="113"/>
    </location>
</feature>
<dbReference type="PANTHER" id="PTHR42770">
    <property type="entry name" value="AMINO ACID TRANSPORTER-RELATED"/>
    <property type="match status" value="1"/>
</dbReference>
<evidence type="ECO:0000256" key="5">
    <source>
        <dbReference type="ARBA" id="ARBA00022692"/>
    </source>
</evidence>
<dbReference type="EMBL" id="VOHS01000008">
    <property type="protein sequence ID" value="TWW00418.1"/>
    <property type="molecule type" value="Genomic_DNA"/>
</dbReference>
<dbReference type="InterPro" id="IPR002293">
    <property type="entry name" value="AA/rel_permease1"/>
</dbReference>
<keyword evidence="5 9" id="KW-0812">Transmembrane</keyword>
<evidence type="ECO:0000256" key="1">
    <source>
        <dbReference type="ARBA" id="ARBA00004651"/>
    </source>
</evidence>
<feature type="transmembrane region" description="Helical" evidence="9">
    <location>
        <begin position="280"/>
        <end position="300"/>
    </location>
</feature>
<keyword evidence="7 9" id="KW-0472">Membrane</keyword>
<feature type="transmembrane region" description="Helical" evidence="9">
    <location>
        <begin position="325"/>
        <end position="344"/>
    </location>
</feature>
<accession>A0A5C6LV22</accession>
<keyword evidence="11" id="KW-1185">Reference proteome</keyword>
<feature type="transmembrane region" description="Helical" evidence="9">
    <location>
        <begin position="119"/>
        <end position="141"/>
    </location>
</feature>
<feature type="transmembrane region" description="Helical" evidence="9">
    <location>
        <begin position="46"/>
        <end position="67"/>
    </location>
</feature>
<dbReference type="GO" id="GO:0022857">
    <property type="term" value="F:transmembrane transporter activity"/>
    <property type="evidence" value="ECO:0007669"/>
    <property type="project" value="InterPro"/>
</dbReference>
<name>A0A5C6LV22_9BACT</name>
<feature type="transmembrane region" description="Helical" evidence="9">
    <location>
        <begin position="232"/>
        <end position="254"/>
    </location>
</feature>
<feature type="transmembrane region" description="Helical" evidence="9">
    <location>
        <begin position="415"/>
        <end position="433"/>
    </location>
</feature>
<dbReference type="PANTHER" id="PTHR42770:SF18">
    <property type="entry name" value="ARGININE_AGMATINE ANTIPORTER"/>
    <property type="match status" value="1"/>
</dbReference>
<evidence type="ECO:0000256" key="4">
    <source>
        <dbReference type="ARBA" id="ARBA00022475"/>
    </source>
</evidence>
<organism evidence="10 11">
    <name type="scientific">Chitinophaga pinensis</name>
    <dbReference type="NCBI Taxonomy" id="79329"/>
    <lineage>
        <taxon>Bacteria</taxon>
        <taxon>Pseudomonadati</taxon>
        <taxon>Bacteroidota</taxon>
        <taxon>Chitinophagia</taxon>
        <taxon>Chitinophagales</taxon>
        <taxon>Chitinophagaceae</taxon>
        <taxon>Chitinophaga</taxon>
    </lineage>
</organism>
<evidence type="ECO:0000313" key="11">
    <source>
        <dbReference type="Proteomes" id="UP000318815"/>
    </source>
</evidence>
<comment type="similarity">
    <text evidence="2">Belongs to the amino acid-polyamine-organocation (APC) superfamily. Basic amino acid/polyamine antiporter (APA) (TC 2.A.3.2) family.</text>
</comment>
<dbReference type="Proteomes" id="UP000318815">
    <property type="component" value="Unassembled WGS sequence"/>
</dbReference>
<dbReference type="OrthoDB" id="9806937at2"/>
<dbReference type="GO" id="GO:0005886">
    <property type="term" value="C:plasma membrane"/>
    <property type="evidence" value="ECO:0007669"/>
    <property type="project" value="UniProtKB-SubCell"/>
</dbReference>
<evidence type="ECO:0000256" key="7">
    <source>
        <dbReference type="ARBA" id="ARBA00023136"/>
    </source>
</evidence>
<dbReference type="RefSeq" id="WP_146305018.1">
    <property type="nucleotide sequence ID" value="NZ_VOHS01000008.1"/>
</dbReference>
<feature type="transmembrane region" description="Helical" evidence="9">
    <location>
        <begin position="161"/>
        <end position="180"/>
    </location>
</feature>
<dbReference type="PIRSF" id="PIRSF006060">
    <property type="entry name" value="AA_transporter"/>
    <property type="match status" value="1"/>
</dbReference>
<evidence type="ECO:0000256" key="2">
    <source>
        <dbReference type="ARBA" id="ARBA00008220"/>
    </source>
</evidence>
<comment type="caution">
    <text evidence="10">The sequence shown here is derived from an EMBL/GenBank/DDBJ whole genome shotgun (WGS) entry which is preliminary data.</text>
</comment>
<reference evidence="10 11" key="1">
    <citation type="submission" date="2019-08" db="EMBL/GenBank/DDBJ databases">
        <title>Whole genome sequencing of chitin degrading bacteria Chitinophaga pinensis YS16.</title>
        <authorList>
            <person name="Singh R.P."/>
            <person name="Manchanda G."/>
            <person name="Maurya I.K."/>
            <person name="Joshi N.K."/>
            <person name="Srivastava A.K."/>
        </authorList>
    </citation>
    <scope>NUCLEOTIDE SEQUENCE [LARGE SCALE GENOMIC DNA]</scope>
    <source>
        <strain evidence="10 11">YS-16</strain>
    </source>
</reference>
<dbReference type="InterPro" id="IPR050367">
    <property type="entry name" value="APC_superfamily"/>
</dbReference>
<evidence type="ECO:0000256" key="9">
    <source>
        <dbReference type="SAM" id="Phobius"/>
    </source>
</evidence>
<dbReference type="AlphaFoldDB" id="A0A5C6LV22"/>
<feature type="transmembrane region" description="Helical" evidence="9">
    <location>
        <begin position="390"/>
        <end position="409"/>
    </location>
</feature>